<dbReference type="InterPro" id="IPR046492">
    <property type="entry name" value="DUF6585"/>
</dbReference>
<organism evidence="1 2">
    <name type="scientific">Nonomuraea endophytica</name>
    <dbReference type="NCBI Taxonomy" id="714136"/>
    <lineage>
        <taxon>Bacteria</taxon>
        <taxon>Bacillati</taxon>
        <taxon>Actinomycetota</taxon>
        <taxon>Actinomycetes</taxon>
        <taxon>Streptosporangiales</taxon>
        <taxon>Streptosporangiaceae</taxon>
        <taxon>Nonomuraea</taxon>
    </lineage>
</organism>
<name>A0A7W8AFE3_9ACTN</name>
<proteinExistence type="predicted"/>
<dbReference type="Pfam" id="PF20226">
    <property type="entry name" value="DUF6585"/>
    <property type="match status" value="1"/>
</dbReference>
<protein>
    <submittedName>
        <fullName evidence="1">Uncharacterized protein</fullName>
    </submittedName>
</protein>
<dbReference type="EMBL" id="JACHIN010000020">
    <property type="protein sequence ID" value="MBB5084051.1"/>
    <property type="molecule type" value="Genomic_DNA"/>
</dbReference>
<sequence>MRSAPMDGLGGHLMTYPALPRSDTLTRPDGGAARIGRAFAHPEQWGPHLQDAVTRAQLPGVLAAIQAGRGVRFASIELRRNAMRAGRREVEWGRVEEPEFKQGHVIVRAAGRRAALVHDRVSSIPTVFVFAAAVVHLRAAA</sequence>
<evidence type="ECO:0000313" key="2">
    <source>
        <dbReference type="Proteomes" id="UP000568380"/>
    </source>
</evidence>
<dbReference type="RefSeq" id="WP_184973658.1">
    <property type="nucleotide sequence ID" value="NZ_JACHIN010000020.1"/>
</dbReference>
<reference evidence="1 2" key="1">
    <citation type="submission" date="2020-08" db="EMBL/GenBank/DDBJ databases">
        <title>Genomic Encyclopedia of Type Strains, Phase IV (KMG-IV): sequencing the most valuable type-strain genomes for metagenomic binning, comparative biology and taxonomic classification.</title>
        <authorList>
            <person name="Goeker M."/>
        </authorList>
    </citation>
    <scope>NUCLEOTIDE SEQUENCE [LARGE SCALE GENOMIC DNA]</scope>
    <source>
        <strain evidence="1 2">DSM 45385</strain>
    </source>
</reference>
<accession>A0A7W8AFE3</accession>
<gene>
    <name evidence="1" type="ORF">HNR40_009559</name>
</gene>
<dbReference type="Proteomes" id="UP000568380">
    <property type="component" value="Unassembled WGS sequence"/>
</dbReference>
<evidence type="ECO:0000313" key="1">
    <source>
        <dbReference type="EMBL" id="MBB5084051.1"/>
    </source>
</evidence>
<comment type="caution">
    <text evidence="1">The sequence shown here is derived from an EMBL/GenBank/DDBJ whole genome shotgun (WGS) entry which is preliminary data.</text>
</comment>
<dbReference type="AlphaFoldDB" id="A0A7W8AFE3"/>
<keyword evidence="2" id="KW-1185">Reference proteome</keyword>